<keyword evidence="13" id="KW-1185">Reference proteome</keyword>
<reference evidence="12 13" key="1">
    <citation type="submission" date="2020-10" db="EMBL/GenBank/DDBJ databases">
        <title>The Coptis chinensis genome and diversification of protoberbering-type alkaloids.</title>
        <authorList>
            <person name="Wang B."/>
            <person name="Shu S."/>
            <person name="Song C."/>
            <person name="Liu Y."/>
        </authorList>
    </citation>
    <scope>NUCLEOTIDE SEQUENCE [LARGE SCALE GENOMIC DNA]</scope>
    <source>
        <strain evidence="12">HL-2020</strain>
        <tissue evidence="12">Leaf</tissue>
    </source>
</reference>
<dbReference type="GO" id="GO:0005886">
    <property type="term" value="C:plasma membrane"/>
    <property type="evidence" value="ECO:0007669"/>
    <property type="project" value="TreeGrafter"/>
</dbReference>
<dbReference type="SUPFAM" id="SSF49503">
    <property type="entry name" value="Cupredoxins"/>
    <property type="match status" value="1"/>
</dbReference>
<evidence type="ECO:0000256" key="4">
    <source>
        <dbReference type="ARBA" id="ARBA00023136"/>
    </source>
</evidence>
<dbReference type="GO" id="GO:0012505">
    <property type="term" value="C:endomembrane system"/>
    <property type="evidence" value="ECO:0007669"/>
    <property type="project" value="UniProtKB-SubCell"/>
</dbReference>
<dbReference type="PROSITE" id="PS51485">
    <property type="entry name" value="PHYTOCYANIN"/>
    <property type="match status" value="1"/>
</dbReference>
<keyword evidence="3 10" id="KW-0732">Signal</keyword>
<dbReference type="Gene3D" id="2.60.40.420">
    <property type="entry name" value="Cupredoxins - blue copper proteins"/>
    <property type="match status" value="1"/>
</dbReference>
<evidence type="ECO:0000313" key="12">
    <source>
        <dbReference type="EMBL" id="KAF9600576.1"/>
    </source>
</evidence>
<dbReference type="InterPro" id="IPR041846">
    <property type="entry name" value="ENL_dom"/>
</dbReference>
<keyword evidence="5" id="KW-1015">Disulfide bond</keyword>
<protein>
    <recommendedName>
        <fullName evidence="11">Phytocyanin domain-containing protein</fullName>
    </recommendedName>
</protein>
<feature type="chain" id="PRO_5032652823" description="Phytocyanin domain-containing protein" evidence="10">
    <location>
        <begin position="26"/>
        <end position="212"/>
    </location>
</feature>
<dbReference type="PANTHER" id="PTHR33021">
    <property type="entry name" value="BLUE COPPER PROTEIN"/>
    <property type="match status" value="1"/>
</dbReference>
<dbReference type="InterPro" id="IPR003245">
    <property type="entry name" value="Phytocyanin_dom"/>
</dbReference>
<comment type="similarity">
    <text evidence="8">Belongs to the early nodulin-like (ENODL) family.</text>
</comment>
<dbReference type="GO" id="GO:0009055">
    <property type="term" value="F:electron transfer activity"/>
    <property type="evidence" value="ECO:0007669"/>
    <property type="project" value="InterPro"/>
</dbReference>
<dbReference type="CDD" id="cd11019">
    <property type="entry name" value="OsENODL1_like"/>
    <property type="match status" value="1"/>
</dbReference>
<dbReference type="GO" id="GO:0098552">
    <property type="term" value="C:side of membrane"/>
    <property type="evidence" value="ECO:0007669"/>
    <property type="project" value="UniProtKB-KW"/>
</dbReference>
<keyword evidence="7" id="KW-0449">Lipoprotein</keyword>
<comment type="subcellular location">
    <subcellularLocation>
        <location evidence="9">Endomembrane system</location>
        <topology evidence="9">Lipid-anchor</topology>
    </subcellularLocation>
    <subcellularLocation>
        <location evidence="1">Membrane</location>
        <topology evidence="1">Lipid-anchor</topology>
        <topology evidence="1">GPI-anchor</topology>
    </subcellularLocation>
</comment>
<dbReference type="InterPro" id="IPR008972">
    <property type="entry name" value="Cupredoxin"/>
</dbReference>
<evidence type="ECO:0000256" key="1">
    <source>
        <dbReference type="ARBA" id="ARBA00004589"/>
    </source>
</evidence>
<dbReference type="InterPro" id="IPR039391">
    <property type="entry name" value="Phytocyanin-like"/>
</dbReference>
<keyword evidence="2" id="KW-0336">GPI-anchor</keyword>
<evidence type="ECO:0000256" key="6">
    <source>
        <dbReference type="ARBA" id="ARBA00023180"/>
    </source>
</evidence>
<dbReference type="EMBL" id="JADFTS010000006">
    <property type="protein sequence ID" value="KAF9600576.1"/>
    <property type="molecule type" value="Genomic_DNA"/>
</dbReference>
<gene>
    <name evidence="12" type="ORF">IFM89_010062</name>
</gene>
<evidence type="ECO:0000256" key="10">
    <source>
        <dbReference type="SAM" id="SignalP"/>
    </source>
</evidence>
<keyword evidence="6" id="KW-0325">Glycoprotein</keyword>
<evidence type="ECO:0000313" key="13">
    <source>
        <dbReference type="Proteomes" id="UP000631114"/>
    </source>
</evidence>
<evidence type="ECO:0000259" key="11">
    <source>
        <dbReference type="PROSITE" id="PS51485"/>
    </source>
</evidence>
<evidence type="ECO:0000256" key="3">
    <source>
        <dbReference type="ARBA" id="ARBA00022729"/>
    </source>
</evidence>
<accession>A0A835HKE7</accession>
<evidence type="ECO:0000256" key="8">
    <source>
        <dbReference type="ARBA" id="ARBA00035011"/>
    </source>
</evidence>
<dbReference type="FunFam" id="2.60.40.420:FF:000010">
    <property type="entry name" value="Early nodulin-like protein 1"/>
    <property type="match status" value="1"/>
</dbReference>
<evidence type="ECO:0000256" key="2">
    <source>
        <dbReference type="ARBA" id="ARBA00022622"/>
    </source>
</evidence>
<dbReference type="Pfam" id="PF02298">
    <property type="entry name" value="Cu_bind_like"/>
    <property type="match status" value="1"/>
</dbReference>
<keyword evidence="4" id="KW-0472">Membrane</keyword>
<name>A0A835HKE7_9MAGN</name>
<feature type="domain" description="Phytocyanin" evidence="11">
    <location>
        <begin position="26"/>
        <end position="130"/>
    </location>
</feature>
<dbReference type="PANTHER" id="PTHR33021:SF197">
    <property type="entry name" value="EARLY NODULIN-LIKE PROTEIN 13"/>
    <property type="match status" value="1"/>
</dbReference>
<evidence type="ECO:0000256" key="9">
    <source>
        <dbReference type="ARBA" id="ARBA00037868"/>
    </source>
</evidence>
<evidence type="ECO:0000256" key="7">
    <source>
        <dbReference type="ARBA" id="ARBA00023288"/>
    </source>
</evidence>
<sequence>MASSCSLLSSVMLLFIIIFFSFSEANEILVGGKTDSWKIPSSQSQTLNKWAEKCRFNIEDTLVMQFDPKKDSVLQVNKTDYVTCNTSNPIVVYRNETVMIVLLRSGPFYFISGAKGHCQQGQKMTVVVLSDIHTYKGSSPAVAPSPVVSRGGPAIAPSPVVFGDGPAVSPSPVVFHVAPAVARTGAVSGLRSSVFNGPLFLAFGSLLLEMVF</sequence>
<organism evidence="12 13">
    <name type="scientific">Coptis chinensis</name>
    <dbReference type="NCBI Taxonomy" id="261450"/>
    <lineage>
        <taxon>Eukaryota</taxon>
        <taxon>Viridiplantae</taxon>
        <taxon>Streptophyta</taxon>
        <taxon>Embryophyta</taxon>
        <taxon>Tracheophyta</taxon>
        <taxon>Spermatophyta</taxon>
        <taxon>Magnoliopsida</taxon>
        <taxon>Ranunculales</taxon>
        <taxon>Ranunculaceae</taxon>
        <taxon>Coptidoideae</taxon>
        <taxon>Coptis</taxon>
    </lineage>
</organism>
<dbReference type="AlphaFoldDB" id="A0A835HKE7"/>
<feature type="signal peptide" evidence="10">
    <location>
        <begin position="1"/>
        <end position="25"/>
    </location>
</feature>
<comment type="caution">
    <text evidence="12">The sequence shown here is derived from an EMBL/GenBank/DDBJ whole genome shotgun (WGS) entry which is preliminary data.</text>
</comment>
<proteinExistence type="inferred from homology"/>
<dbReference type="OrthoDB" id="1937044at2759"/>
<dbReference type="Proteomes" id="UP000631114">
    <property type="component" value="Unassembled WGS sequence"/>
</dbReference>
<evidence type="ECO:0000256" key="5">
    <source>
        <dbReference type="ARBA" id="ARBA00023157"/>
    </source>
</evidence>